<protein>
    <submittedName>
        <fullName evidence="2">Uncharacterized protein</fullName>
    </submittedName>
</protein>
<dbReference type="OrthoDB" id="4949498at2"/>
<sequence length="438" mass="46879">MTLTRSFLLARWAQPLTDLAVNVGLGAVVPDPSLSWARADGWQCLAPEGWFWFQQLVPPVEAVEAEVGGPALGFGVEAGEHVRIAFRHDGEIRLVAFGASSTASAEYWDDLMVQQWGEGWRVEAARALCAWAASVRSTPVHLLSVCGVLWVSHRFREQVVVDLLEVLGLGPDPSVPPWWEIEVPSALYAVRARNLWLDGLVPPHGAAAEEDLAVVFVDGGVGLLDLGTRSWLLEPSAQYGPVHRRLLTELADRGWEPGADEPPSTADGRSGSGVEPAPLAGPRPWGSPAARGAALPDGAPGARATRVTIDPDVFGPPTEGGWDGWDQSPGFRVRSADMPGAVAALRRAGTRFFRVDEQGTELSEAELADTDLYTPNWVSDVMVYDVGAELVVDTKGELPGPMGRAMLRILVEELDVGGVAAHVAGPADEATLLERVEL</sequence>
<feature type="region of interest" description="Disordered" evidence="1">
    <location>
        <begin position="254"/>
        <end position="324"/>
    </location>
</feature>
<dbReference type="RefSeq" id="WP_034625325.1">
    <property type="nucleotide sequence ID" value="NZ_AXNT01000012.1"/>
</dbReference>
<reference evidence="2 3" key="1">
    <citation type="submission" date="2013-10" db="EMBL/GenBank/DDBJ databases">
        <authorList>
            <person name="Wang G."/>
            <person name="Zhuang W."/>
        </authorList>
    </citation>
    <scope>NUCLEOTIDE SEQUENCE [LARGE SCALE GENOMIC DNA]</scope>
    <source>
        <strain evidence="2 3">DSM 20118</strain>
    </source>
</reference>
<evidence type="ECO:0000256" key="1">
    <source>
        <dbReference type="SAM" id="MobiDB-lite"/>
    </source>
</evidence>
<proteinExistence type="predicted"/>
<dbReference type="AlphaFoldDB" id="A0A0A0BDZ2"/>
<evidence type="ECO:0000313" key="3">
    <source>
        <dbReference type="Proteomes" id="UP000029833"/>
    </source>
</evidence>
<comment type="caution">
    <text evidence="2">The sequence shown here is derived from an EMBL/GenBank/DDBJ whole genome shotgun (WGS) entry which is preliminary data.</text>
</comment>
<dbReference type="EMBL" id="AXNT01000012">
    <property type="protein sequence ID" value="KGM03531.1"/>
    <property type="molecule type" value="Genomic_DNA"/>
</dbReference>
<evidence type="ECO:0000313" key="2">
    <source>
        <dbReference type="EMBL" id="KGM03531.1"/>
    </source>
</evidence>
<gene>
    <name evidence="2" type="ORF">Q760_02495</name>
</gene>
<dbReference type="STRING" id="1408250.Q760_02495"/>
<dbReference type="Proteomes" id="UP000029833">
    <property type="component" value="Unassembled WGS sequence"/>
</dbReference>
<keyword evidence="3" id="KW-1185">Reference proteome</keyword>
<organism evidence="2 3">
    <name type="scientific">Cellulomonas cellasea DSM 20118</name>
    <dbReference type="NCBI Taxonomy" id="1408250"/>
    <lineage>
        <taxon>Bacteria</taxon>
        <taxon>Bacillati</taxon>
        <taxon>Actinomycetota</taxon>
        <taxon>Actinomycetes</taxon>
        <taxon>Micrococcales</taxon>
        <taxon>Cellulomonadaceae</taxon>
        <taxon>Cellulomonas</taxon>
    </lineage>
</organism>
<name>A0A0A0BDZ2_9CELL</name>
<accession>A0A0A0BDZ2</accession>